<dbReference type="STRING" id="1852522.SAMN06295960_3889"/>
<name>A0A1X7LQI1_9BACL</name>
<dbReference type="Proteomes" id="UP000193834">
    <property type="component" value="Unassembled WGS sequence"/>
</dbReference>
<organism evidence="1 2">
    <name type="scientific">Paenibacillus aquistagni</name>
    <dbReference type="NCBI Taxonomy" id="1852522"/>
    <lineage>
        <taxon>Bacteria</taxon>
        <taxon>Bacillati</taxon>
        <taxon>Bacillota</taxon>
        <taxon>Bacilli</taxon>
        <taxon>Bacillales</taxon>
        <taxon>Paenibacillaceae</taxon>
        <taxon>Paenibacillus</taxon>
    </lineage>
</organism>
<accession>A0A1X7LQI1</accession>
<proteinExistence type="predicted"/>
<evidence type="ECO:0000313" key="2">
    <source>
        <dbReference type="Proteomes" id="UP000193834"/>
    </source>
</evidence>
<dbReference type="EMBL" id="FXAZ01000006">
    <property type="protein sequence ID" value="SMG55369.1"/>
    <property type="molecule type" value="Genomic_DNA"/>
</dbReference>
<evidence type="ECO:0000313" key="1">
    <source>
        <dbReference type="EMBL" id="SMG55369.1"/>
    </source>
</evidence>
<sequence>MSLFDYIASSRELPTGEFGSKRKRVEGSGSKITVFQNEEHPYIPLDIFLGPKLQINEEDIEVYNSMADIASIGISHLHDGLLAQIRHHFTLPHVYQLYSNWGGLSFDPAFKKSFPNEYQANVKCFKELIKLMRDHREAGDTFEIYSCWIGEEHEPKKEALSQIIELDTADSLQSFELKDKRYILFQ</sequence>
<gene>
    <name evidence="1" type="ORF">SAMN06295960_3889</name>
</gene>
<reference evidence="1 2" key="1">
    <citation type="submission" date="2017-04" db="EMBL/GenBank/DDBJ databases">
        <authorList>
            <person name="Afonso C.L."/>
            <person name="Miller P.J."/>
            <person name="Scott M.A."/>
            <person name="Spackman E."/>
            <person name="Goraichik I."/>
            <person name="Dimitrov K.M."/>
            <person name="Suarez D.L."/>
            <person name="Swayne D.E."/>
        </authorList>
    </citation>
    <scope>NUCLEOTIDE SEQUENCE [LARGE SCALE GENOMIC DNA]</scope>
    <source>
        <strain evidence="1 2">11</strain>
    </source>
</reference>
<protein>
    <submittedName>
        <fullName evidence="1">Uncharacterized protein</fullName>
    </submittedName>
</protein>
<keyword evidence="2" id="KW-1185">Reference proteome</keyword>
<dbReference type="AlphaFoldDB" id="A0A1X7LQI1"/>